<sequence length="134" mass="14914">MKKLTIFFVLLLSFFFVEMSAQQSIRWELTCQGSLEIRVNGVTKVNCTVVGVNANGPTSGVISAEEGEVIEVFGTSTNGTIHPIVVDDDSGMIESARQPYVEYDYYWPEYGITNSYDTFIMPSGIDFYVEIGIN</sequence>
<accession>A0ABQ1H8J9</accession>
<name>A0ABQ1H8J9_9FLAO</name>
<evidence type="ECO:0000313" key="3">
    <source>
        <dbReference type="Proteomes" id="UP000658793"/>
    </source>
</evidence>
<dbReference type="EMBL" id="BMGA01000001">
    <property type="protein sequence ID" value="GGA65271.1"/>
    <property type="molecule type" value="Genomic_DNA"/>
</dbReference>
<feature type="chain" id="PRO_5046813745" evidence="1">
    <location>
        <begin position="22"/>
        <end position="134"/>
    </location>
</feature>
<evidence type="ECO:0000256" key="1">
    <source>
        <dbReference type="SAM" id="SignalP"/>
    </source>
</evidence>
<feature type="signal peptide" evidence="1">
    <location>
        <begin position="1"/>
        <end position="21"/>
    </location>
</feature>
<reference evidence="3" key="1">
    <citation type="journal article" date="2019" name="Int. J. Syst. Evol. Microbiol.">
        <title>The Global Catalogue of Microorganisms (GCM) 10K type strain sequencing project: providing services to taxonomists for standard genome sequencing and annotation.</title>
        <authorList>
            <consortium name="The Broad Institute Genomics Platform"/>
            <consortium name="The Broad Institute Genome Sequencing Center for Infectious Disease"/>
            <person name="Wu L."/>
            <person name="Ma J."/>
        </authorList>
    </citation>
    <scope>NUCLEOTIDE SEQUENCE [LARGE SCALE GENOMIC DNA]</scope>
    <source>
        <strain evidence="3">CGMCC 1.12811</strain>
    </source>
</reference>
<dbReference type="Proteomes" id="UP000658793">
    <property type="component" value="Unassembled WGS sequence"/>
</dbReference>
<keyword evidence="1" id="KW-0732">Signal</keyword>
<gene>
    <name evidence="2" type="ORF">GCM10008015_02530</name>
</gene>
<proteinExistence type="predicted"/>
<organism evidence="2 3">
    <name type="scientific">Flavobacterium palustre</name>
    <dbReference type="NCBI Taxonomy" id="1476463"/>
    <lineage>
        <taxon>Bacteria</taxon>
        <taxon>Pseudomonadati</taxon>
        <taxon>Bacteroidota</taxon>
        <taxon>Flavobacteriia</taxon>
        <taxon>Flavobacteriales</taxon>
        <taxon>Flavobacteriaceae</taxon>
        <taxon>Flavobacterium</taxon>
    </lineage>
</organism>
<comment type="caution">
    <text evidence="2">The sequence shown here is derived from an EMBL/GenBank/DDBJ whole genome shotgun (WGS) entry which is preliminary data.</text>
</comment>
<keyword evidence="3" id="KW-1185">Reference proteome</keyword>
<dbReference type="RefSeq" id="WP_188491658.1">
    <property type="nucleotide sequence ID" value="NZ_BMGA01000001.1"/>
</dbReference>
<evidence type="ECO:0000313" key="2">
    <source>
        <dbReference type="EMBL" id="GGA65271.1"/>
    </source>
</evidence>
<protein>
    <submittedName>
        <fullName evidence="2">Uncharacterized protein</fullName>
    </submittedName>
</protein>